<keyword evidence="2" id="KW-1185">Reference proteome</keyword>
<dbReference type="Pfam" id="PF01042">
    <property type="entry name" value="Ribonuc_L-PSP"/>
    <property type="match status" value="1"/>
</dbReference>
<dbReference type="EMBL" id="QRDP01000004">
    <property type="protein sequence ID" value="RED17390.1"/>
    <property type="molecule type" value="Genomic_DNA"/>
</dbReference>
<reference evidence="1 2" key="1">
    <citation type="submission" date="2018-07" db="EMBL/GenBank/DDBJ databases">
        <title>Genomic Encyclopedia of Type Strains, Phase IV (KMG-IV): sequencing the most valuable type-strain genomes for metagenomic binning, comparative biology and taxonomic classification.</title>
        <authorList>
            <person name="Goeker M."/>
        </authorList>
    </citation>
    <scope>NUCLEOTIDE SEQUENCE [LARGE SCALE GENOMIC DNA]</scope>
    <source>
        <strain evidence="1 2">DSM 26725</strain>
    </source>
</reference>
<dbReference type="InterPro" id="IPR006175">
    <property type="entry name" value="YjgF/YER057c/UK114"/>
</dbReference>
<accession>A0A3D9FHX9</accession>
<dbReference type="AlphaFoldDB" id="A0A3D9FHX9"/>
<dbReference type="OrthoDB" id="9809792at2"/>
<sequence>MTASAATAQTSARDRATVLMSESEDMRAIQQQIGFNDAIVTDDGHVYLSGIVVSLAPGDSDIESAFAETYTEIGTILERAGAGWGDIVDILSFHTDLSSQMEPMIAVQQRYIAEPFPAWTAIQIERLIPDQGITEIKIVARIPARN</sequence>
<dbReference type="SUPFAM" id="SSF55298">
    <property type="entry name" value="YjgF-like"/>
    <property type="match status" value="1"/>
</dbReference>
<gene>
    <name evidence="1" type="ORF">DFR46_2437</name>
</gene>
<dbReference type="Gene3D" id="3.30.1330.40">
    <property type="entry name" value="RutC-like"/>
    <property type="match status" value="1"/>
</dbReference>
<name>A0A3D9FHX9_9SPHN</name>
<comment type="caution">
    <text evidence="1">The sequence shown here is derived from an EMBL/GenBank/DDBJ whole genome shotgun (WGS) entry which is preliminary data.</text>
</comment>
<evidence type="ECO:0000313" key="1">
    <source>
        <dbReference type="EMBL" id="RED17390.1"/>
    </source>
</evidence>
<dbReference type="Proteomes" id="UP000256310">
    <property type="component" value="Unassembled WGS sequence"/>
</dbReference>
<evidence type="ECO:0000313" key="2">
    <source>
        <dbReference type="Proteomes" id="UP000256310"/>
    </source>
</evidence>
<organism evidence="1 2">
    <name type="scientific">Parasphingopyxis lamellibrachiae</name>
    <dbReference type="NCBI Taxonomy" id="680125"/>
    <lineage>
        <taxon>Bacteria</taxon>
        <taxon>Pseudomonadati</taxon>
        <taxon>Pseudomonadota</taxon>
        <taxon>Alphaproteobacteria</taxon>
        <taxon>Sphingomonadales</taxon>
        <taxon>Sphingomonadaceae</taxon>
        <taxon>Parasphingopyxis</taxon>
    </lineage>
</organism>
<proteinExistence type="predicted"/>
<protein>
    <submittedName>
        <fullName evidence="1">Enamine deaminase RidA (YjgF/YER057c/UK114 family)</fullName>
    </submittedName>
</protein>
<dbReference type="InterPro" id="IPR035959">
    <property type="entry name" value="RutC-like_sf"/>
</dbReference>
<dbReference type="RefSeq" id="WP_147297680.1">
    <property type="nucleotide sequence ID" value="NZ_QRDP01000004.1"/>
</dbReference>